<dbReference type="PANTHER" id="PTHR46328">
    <property type="entry name" value="FAR-RED IMPAIRED RESPONSIVE (FAR1) FAMILY PROTEIN-RELATED"/>
    <property type="match status" value="1"/>
</dbReference>
<dbReference type="Pfam" id="PF03101">
    <property type="entry name" value="FAR1"/>
    <property type="match status" value="2"/>
</dbReference>
<dbReference type="InterPro" id="IPR004330">
    <property type="entry name" value="FAR1_DNA_bnd_dom"/>
</dbReference>
<organism evidence="2 3">
    <name type="scientific">Aristolochia fimbriata</name>
    <name type="common">White veined hardy Dutchman's pipe vine</name>
    <dbReference type="NCBI Taxonomy" id="158543"/>
    <lineage>
        <taxon>Eukaryota</taxon>
        <taxon>Viridiplantae</taxon>
        <taxon>Streptophyta</taxon>
        <taxon>Embryophyta</taxon>
        <taxon>Tracheophyta</taxon>
        <taxon>Spermatophyta</taxon>
        <taxon>Magnoliopsida</taxon>
        <taxon>Magnoliidae</taxon>
        <taxon>Piperales</taxon>
        <taxon>Aristolochiaceae</taxon>
        <taxon>Aristolochia</taxon>
    </lineage>
</organism>
<gene>
    <name evidence="2" type="ORF">H6P81_021073</name>
</gene>
<keyword evidence="3" id="KW-1185">Reference proteome</keyword>
<dbReference type="AlphaFoldDB" id="A0AAV7DX56"/>
<accession>A0AAV7DX56</accession>
<dbReference type="EMBL" id="JAINDJ010000008">
    <property type="protein sequence ID" value="KAG9440908.1"/>
    <property type="molecule type" value="Genomic_DNA"/>
</dbReference>
<protein>
    <recommendedName>
        <fullName evidence="1">FAR1 domain-containing protein</fullName>
    </recommendedName>
</protein>
<evidence type="ECO:0000313" key="2">
    <source>
        <dbReference type="EMBL" id="KAG9440908.1"/>
    </source>
</evidence>
<sequence length="401" mass="45260">MDSGTLEFQSPVAIERSDCCCSMDLECAASAPMEDVSSPVNDTVAVLDAFYVTGDVPEDNSLSEPRTGMKFESEKALFSFYQEYAIRLGFSITISSRRRSRTNSTIIAGVYACSRYGFKKPSERKYKPRPTFKTGCKAMIKAKRMETGTWTILEVIKDHNHELDPTNVRLHSFTYEDEGSPGVRNLAAMENIEPSVRGDGIEGSSGEIVATEVAESEPFIGMEFECEDAGFSFYSEYARFMGFNIITKSRRRSKIDKTLIAGLYTCSKNGYKMPNENVKFPRPNIRIGCKAMLKVKELDSGRWIVIDFIKEHNHELSPNSESGQIFQSHKGIQTGGRNALRNRCTSNIRSNKLYSILSRQSVGRRRKALKRDEWHNNIALRKVVCENATVERRFSASRISE</sequence>
<feature type="domain" description="FAR1" evidence="1">
    <location>
        <begin position="232"/>
        <end position="317"/>
    </location>
</feature>
<name>A0AAV7DX56_ARIFI</name>
<proteinExistence type="predicted"/>
<feature type="domain" description="FAR1" evidence="1">
    <location>
        <begin position="79"/>
        <end position="164"/>
    </location>
</feature>
<evidence type="ECO:0000313" key="3">
    <source>
        <dbReference type="Proteomes" id="UP000825729"/>
    </source>
</evidence>
<dbReference type="Proteomes" id="UP000825729">
    <property type="component" value="Unassembled WGS sequence"/>
</dbReference>
<comment type="caution">
    <text evidence="2">The sequence shown here is derived from an EMBL/GenBank/DDBJ whole genome shotgun (WGS) entry which is preliminary data.</text>
</comment>
<reference evidence="2 3" key="1">
    <citation type="submission" date="2021-07" db="EMBL/GenBank/DDBJ databases">
        <title>The Aristolochia fimbriata genome: insights into angiosperm evolution, floral development and chemical biosynthesis.</title>
        <authorList>
            <person name="Jiao Y."/>
        </authorList>
    </citation>
    <scope>NUCLEOTIDE SEQUENCE [LARGE SCALE GENOMIC DNA]</scope>
    <source>
        <strain evidence="2">IBCAS-2021</strain>
        <tissue evidence="2">Leaf</tissue>
    </source>
</reference>
<evidence type="ECO:0000259" key="1">
    <source>
        <dbReference type="Pfam" id="PF03101"/>
    </source>
</evidence>